<keyword evidence="2" id="KW-1185">Reference proteome</keyword>
<accession>A0A9J6BTU9</accession>
<gene>
    <name evidence="1" type="ORF">PVAND_003011</name>
</gene>
<evidence type="ECO:0000313" key="1">
    <source>
        <dbReference type="EMBL" id="KAG5672923.1"/>
    </source>
</evidence>
<sequence length="753" mass="87789">MHFLNGEIQCANPEPLIYESESETLNQHNDNCKQETDINEENQDEVTADENLSDEHNFEHTMKKIFLEFLLLLHQEPNLSKKVIQKIFCTVKTNILDPLMTSLNASTEICDKLNSSYKSLSSFYKFQKQLKYYHSIQPQKVIVSQKNELVYKRGTPKLQTITETVSSISMSAQIASFLSLPGIFNAIQHNIHEIEKSSDVQNFIQGKTWRGVLKNFKKDEIVLPLLLYYDEFEPDNPLSANAGNNKVCGFYFTIPVIPQYLLSSSDYIFVTQICLSRIKDEDLDLCLEPIVHELKLMENDGIVLNICGEEIKVFIVLGAVIGDNLALNEILGFQKSFNSNVFCRICFAPKNLTIKDFKEREDYIRTEENYEIQLVENDSKKSGIKCKSTLSTLKYFHVTRNLVADIMHDIYEGVARYDIAKILNYFIYEKKYFDLSSFNKLKNTFDYGQREIGNLSREFSEQHIKKGSIMISASEMKLFIEFSTMIIGHKVPETDQKWKLLKTLVDLCDNLMKSAYSYDDIKNIKQIIEKYLKLRVKCFDEDLKPKHHFLLHYHRIISACGPLRNMMLFAFEHKNKQVKAYSKVSYQRINLPWSLSYKVSMSFDKFIKNHQNGFPSVTTHEIIDESYKSANEINQKPYSHVLIENDCDLQNTKFVRKIVHKNTSLKIGNYIVKDSQIDGIDFCRISDFLIRNNDYYFILEKFHILKYSVHLMSYIVGESQNSYELYCVENLKYLPIDLHILNTGDKIFRIKHV</sequence>
<dbReference type="AlphaFoldDB" id="A0A9J6BTU9"/>
<protein>
    <submittedName>
        <fullName evidence="1">Uncharacterized protein</fullName>
    </submittedName>
</protein>
<dbReference type="PANTHER" id="PTHR31912:SF34">
    <property type="entry name" value="NOTOCHORD-RELATED PROTEIN"/>
    <property type="match status" value="1"/>
</dbReference>
<comment type="caution">
    <text evidence="1">The sequence shown here is derived from an EMBL/GenBank/DDBJ whole genome shotgun (WGS) entry which is preliminary data.</text>
</comment>
<dbReference type="EMBL" id="JADBJN010000003">
    <property type="protein sequence ID" value="KAG5672923.1"/>
    <property type="molecule type" value="Genomic_DNA"/>
</dbReference>
<reference evidence="1" key="1">
    <citation type="submission" date="2021-03" db="EMBL/GenBank/DDBJ databases">
        <title>Chromosome level genome of the anhydrobiotic midge Polypedilum vanderplanki.</title>
        <authorList>
            <person name="Yoshida Y."/>
            <person name="Kikawada T."/>
            <person name="Gusev O."/>
        </authorList>
    </citation>
    <scope>NUCLEOTIDE SEQUENCE</scope>
    <source>
        <strain evidence="1">NIAS01</strain>
        <tissue evidence="1">Whole body or cell culture</tissue>
    </source>
</reference>
<proteinExistence type="predicted"/>
<dbReference type="OrthoDB" id="7791174at2759"/>
<dbReference type="PANTHER" id="PTHR31912">
    <property type="entry name" value="IP13529P"/>
    <property type="match status" value="1"/>
</dbReference>
<evidence type="ECO:0000313" key="2">
    <source>
        <dbReference type="Proteomes" id="UP001107558"/>
    </source>
</evidence>
<name>A0A9J6BTU9_POLVA</name>
<dbReference type="Proteomes" id="UP001107558">
    <property type="component" value="Chromosome 3"/>
</dbReference>
<organism evidence="1 2">
    <name type="scientific">Polypedilum vanderplanki</name>
    <name type="common">Sleeping chironomid midge</name>
    <dbReference type="NCBI Taxonomy" id="319348"/>
    <lineage>
        <taxon>Eukaryota</taxon>
        <taxon>Metazoa</taxon>
        <taxon>Ecdysozoa</taxon>
        <taxon>Arthropoda</taxon>
        <taxon>Hexapoda</taxon>
        <taxon>Insecta</taxon>
        <taxon>Pterygota</taxon>
        <taxon>Neoptera</taxon>
        <taxon>Endopterygota</taxon>
        <taxon>Diptera</taxon>
        <taxon>Nematocera</taxon>
        <taxon>Chironomoidea</taxon>
        <taxon>Chironomidae</taxon>
        <taxon>Chironominae</taxon>
        <taxon>Polypedilum</taxon>
        <taxon>Polypedilum</taxon>
    </lineage>
</organism>